<dbReference type="InterPro" id="IPR023346">
    <property type="entry name" value="Lysozyme-like_dom_sf"/>
</dbReference>
<evidence type="ECO:0000313" key="3">
    <source>
        <dbReference type="EMBL" id="KIJ88363.1"/>
    </source>
</evidence>
<comment type="caution">
    <text evidence="3">The sequence shown here is derived from an EMBL/GenBank/DDBJ whole genome shotgun (WGS) entry which is preliminary data.</text>
</comment>
<dbReference type="GO" id="GO:0003796">
    <property type="term" value="F:lysozyme activity"/>
    <property type="evidence" value="ECO:0007669"/>
    <property type="project" value="InterPro"/>
</dbReference>
<dbReference type="AlphaFoldDB" id="A0A0C2R7Y6"/>
<evidence type="ECO:0000256" key="1">
    <source>
        <dbReference type="ARBA" id="ARBA00022529"/>
    </source>
</evidence>
<name>A0A0C2R7Y6_9RICK</name>
<accession>A0A0C2R7Y6</accession>
<dbReference type="EMBL" id="JWSW01000075">
    <property type="protein sequence ID" value="KIJ88363.1"/>
    <property type="molecule type" value="Genomic_DNA"/>
</dbReference>
<gene>
    <name evidence="3" type="ORF">SB78_06215</name>
</gene>
<dbReference type="Gene3D" id="1.10.530.40">
    <property type="match status" value="1"/>
</dbReference>
<dbReference type="SUPFAM" id="SSF53955">
    <property type="entry name" value="Lysozyme-like"/>
    <property type="match status" value="1"/>
</dbReference>
<dbReference type="Proteomes" id="UP000031952">
    <property type="component" value="Unassembled WGS sequence"/>
</dbReference>
<keyword evidence="4" id="KW-1185">Reference proteome</keyword>
<reference evidence="3 4" key="1">
    <citation type="submission" date="2014-12" db="EMBL/GenBank/DDBJ databases">
        <title>Whole genome sequence of Candidatus Rickettsia asemboensis strain NMRCii isolated from cat fleas in west Kenya.</title>
        <authorList>
            <person name="Jima D."/>
            <person name="Luce-Fedrow A."/>
            <person name="Yang Y."/>
            <person name="Maina A.N."/>
            <person name="Snesrud E.C."/>
            <person name="Jarman R.G."/>
            <person name="Richards A.L."/>
            <person name="Hang J."/>
        </authorList>
    </citation>
    <scope>NUCLEOTIDE SEQUENCE [LARGE SCALE GENOMIC DNA]</scope>
    <source>
        <strain evidence="3 4">NMRCii</strain>
    </source>
</reference>
<sequence>MNAANKLLRWVHVKGGVKLQGLVKRRQLERSLFLSGTSAASITNEIVVTSNAATNYLK</sequence>
<keyword evidence="2" id="KW-0081">Bacteriolytic enzyme</keyword>
<organism evidence="3 4">
    <name type="scientific">Rickettsia asembonensis</name>
    <dbReference type="NCBI Taxonomy" id="1068590"/>
    <lineage>
        <taxon>Bacteria</taxon>
        <taxon>Pseudomonadati</taxon>
        <taxon>Pseudomonadota</taxon>
        <taxon>Alphaproteobacteria</taxon>
        <taxon>Rickettsiales</taxon>
        <taxon>Rickettsiaceae</taxon>
        <taxon>Rickettsieae</taxon>
        <taxon>Rickettsia</taxon>
        <taxon>spotted fever group</taxon>
    </lineage>
</organism>
<keyword evidence="1" id="KW-0929">Antimicrobial</keyword>
<proteinExistence type="predicted"/>
<evidence type="ECO:0000313" key="4">
    <source>
        <dbReference type="Proteomes" id="UP000031952"/>
    </source>
</evidence>
<dbReference type="GO" id="GO:0042742">
    <property type="term" value="P:defense response to bacterium"/>
    <property type="evidence" value="ECO:0007669"/>
    <property type="project" value="UniProtKB-KW"/>
</dbReference>
<evidence type="ECO:0000256" key="2">
    <source>
        <dbReference type="ARBA" id="ARBA00022638"/>
    </source>
</evidence>
<dbReference type="InterPro" id="IPR023347">
    <property type="entry name" value="Lysozyme_dom_sf"/>
</dbReference>
<dbReference type="GO" id="GO:0031640">
    <property type="term" value="P:killing of cells of another organism"/>
    <property type="evidence" value="ECO:0007669"/>
    <property type="project" value="UniProtKB-KW"/>
</dbReference>
<protein>
    <submittedName>
        <fullName evidence="3">Lysozyme</fullName>
    </submittedName>
</protein>